<proteinExistence type="predicted"/>
<protein>
    <submittedName>
        <fullName evidence="2">TRPM8 channel-associated factor like</fullName>
    </submittedName>
</protein>
<dbReference type="GO" id="GO:0044325">
    <property type="term" value="F:transmembrane transporter binding"/>
    <property type="evidence" value="ECO:0007669"/>
    <property type="project" value="TreeGrafter"/>
</dbReference>
<dbReference type="Gene3D" id="3.40.390.80">
    <property type="entry name" value="Peptidase M60, enhancin-like domain 2"/>
    <property type="match status" value="1"/>
</dbReference>
<dbReference type="GO" id="GO:0090314">
    <property type="term" value="P:positive regulation of protein targeting to membrane"/>
    <property type="evidence" value="ECO:0007669"/>
    <property type="project" value="TreeGrafter"/>
</dbReference>
<dbReference type="InterPro" id="IPR031161">
    <property type="entry name" value="Peptidase_M60_dom"/>
</dbReference>
<reference evidence="2" key="1">
    <citation type="submission" date="2023-04" db="EMBL/GenBank/DDBJ databases">
        <title>Chromosome-level genome of Chaenocephalus aceratus.</title>
        <authorList>
            <person name="Park H."/>
        </authorList>
    </citation>
    <scope>NUCLEOTIDE SEQUENCE</scope>
    <source>
        <strain evidence="2">DE</strain>
        <tissue evidence="2">Muscle</tissue>
    </source>
</reference>
<evidence type="ECO:0000313" key="3">
    <source>
        <dbReference type="Proteomes" id="UP001228049"/>
    </source>
</evidence>
<dbReference type="SMART" id="SM01276">
    <property type="entry name" value="M60-like"/>
    <property type="match status" value="1"/>
</dbReference>
<accession>A0AAD9CGB0</accession>
<comment type="caution">
    <text evidence="2">The sequence shown here is derived from an EMBL/GenBank/DDBJ whole genome shotgun (WGS) entry which is preliminary data.</text>
</comment>
<dbReference type="PANTHER" id="PTHR15730">
    <property type="entry name" value="EXPERIMENTAL AUTOIMMUNE PROSTATITIS ANTIGEN 2-RELATED"/>
    <property type="match status" value="1"/>
</dbReference>
<feature type="domain" description="Peptidase M60" evidence="1">
    <location>
        <begin position="135"/>
        <end position="351"/>
    </location>
</feature>
<dbReference type="EMBL" id="JASDAP010000007">
    <property type="protein sequence ID" value="KAK1900548.1"/>
    <property type="molecule type" value="Genomic_DNA"/>
</dbReference>
<dbReference type="FunFam" id="3.40.390.80:FF:000001">
    <property type="entry name" value="TRPM8 channel-associated factor 1"/>
    <property type="match status" value="1"/>
</dbReference>
<dbReference type="Gene3D" id="1.10.390.30">
    <property type="entry name" value="Peptidase M60, enhancin-like domain 3"/>
    <property type="match status" value="1"/>
</dbReference>
<name>A0AAD9CGB0_DISEL</name>
<dbReference type="GO" id="GO:0005886">
    <property type="term" value="C:plasma membrane"/>
    <property type="evidence" value="ECO:0007669"/>
    <property type="project" value="TreeGrafter"/>
</dbReference>
<dbReference type="PROSITE" id="PS51723">
    <property type="entry name" value="PEPTIDASE_M60"/>
    <property type="match status" value="1"/>
</dbReference>
<gene>
    <name evidence="2" type="ORF">KUDE01_001335</name>
</gene>
<sequence length="424" mass="47979">MNAKECSSYTQVVSSLTDIVMKSGMPQVCDSCPVKTPKDHLLLSVATEIYKVCQNPDALLPYLIKDNPLMPVVYDQKIKIDVDTAAEEWISTGLYLSPGMKTYIAMPEEMVNKGWKIQIGCQTDRLNARVIKRASGGPRVTVQMAVPAPYYKSGVTTPADWSLLRTAPSPWAELEFENIILTVPSDVVRSLERPDELAALWDEIMRSIADLAAKPRKFPRKERFVTDVQISHGLMHAGYPIMAHKATAAQLVSTAHIRGKGLWGPIHELGHNQQRGCWEFKPNTTECTCNLWSVYVHEEVFGIERGKAHPKMTLGKRNNRAKNYVKRGKKLRSWSMWVALETYMQLQDKFGWDAFKKVFAAYFKISSPKDNDAKMNLYAVTFSQTVEMNLSAFFKSWGWPINAATEEKLSTLPPWIDHPMVQYG</sequence>
<dbReference type="InterPro" id="IPR042279">
    <property type="entry name" value="Pep_M60_3"/>
</dbReference>
<dbReference type="InterPro" id="IPR051244">
    <property type="entry name" value="TCAF"/>
</dbReference>
<evidence type="ECO:0000313" key="2">
    <source>
        <dbReference type="EMBL" id="KAK1900548.1"/>
    </source>
</evidence>
<dbReference type="PANTHER" id="PTHR15730:SF5">
    <property type="entry name" value="SI:CH211-210B2.2-RELATED"/>
    <property type="match status" value="1"/>
</dbReference>
<dbReference type="Pfam" id="PF13402">
    <property type="entry name" value="Peptidase_M60"/>
    <property type="match status" value="1"/>
</dbReference>
<keyword evidence="3" id="KW-1185">Reference proteome</keyword>
<dbReference type="AlphaFoldDB" id="A0AAD9CGB0"/>
<dbReference type="Pfam" id="PF17291">
    <property type="entry name" value="M60-like_N"/>
    <property type="match status" value="1"/>
</dbReference>
<evidence type="ECO:0000259" key="1">
    <source>
        <dbReference type="PROSITE" id="PS51723"/>
    </source>
</evidence>
<organism evidence="2 3">
    <name type="scientific">Dissostichus eleginoides</name>
    <name type="common">Patagonian toothfish</name>
    <name type="synonym">Dissostichus amissus</name>
    <dbReference type="NCBI Taxonomy" id="100907"/>
    <lineage>
        <taxon>Eukaryota</taxon>
        <taxon>Metazoa</taxon>
        <taxon>Chordata</taxon>
        <taxon>Craniata</taxon>
        <taxon>Vertebrata</taxon>
        <taxon>Euteleostomi</taxon>
        <taxon>Actinopterygii</taxon>
        <taxon>Neopterygii</taxon>
        <taxon>Teleostei</taxon>
        <taxon>Neoteleostei</taxon>
        <taxon>Acanthomorphata</taxon>
        <taxon>Eupercaria</taxon>
        <taxon>Perciformes</taxon>
        <taxon>Notothenioidei</taxon>
        <taxon>Nototheniidae</taxon>
        <taxon>Dissostichus</taxon>
    </lineage>
</organism>
<dbReference type="InterPro" id="IPR035423">
    <property type="entry name" value="M60-like_N"/>
</dbReference>
<dbReference type="Proteomes" id="UP001228049">
    <property type="component" value="Unassembled WGS sequence"/>
</dbReference>